<dbReference type="EMBL" id="FONS01000012">
    <property type="protein sequence ID" value="SFF39099.1"/>
    <property type="molecule type" value="Genomic_DNA"/>
</dbReference>
<evidence type="ECO:0000256" key="6">
    <source>
        <dbReference type="ARBA" id="ARBA00023163"/>
    </source>
</evidence>
<organism evidence="9 10">
    <name type="scientific">Pedobacter antarcticus</name>
    <dbReference type="NCBI Taxonomy" id="34086"/>
    <lineage>
        <taxon>Bacteria</taxon>
        <taxon>Pseudomonadati</taxon>
        <taxon>Bacteroidota</taxon>
        <taxon>Sphingobacteriia</taxon>
        <taxon>Sphingobacteriales</taxon>
        <taxon>Sphingobacteriaceae</taxon>
        <taxon>Pedobacter</taxon>
    </lineage>
</organism>
<dbReference type="HAMAP" id="MF_01008">
    <property type="entry name" value="MraZ"/>
    <property type="match status" value="1"/>
</dbReference>
<dbReference type="GO" id="GO:2000143">
    <property type="term" value="P:negative regulation of DNA-templated transcription initiation"/>
    <property type="evidence" value="ECO:0007669"/>
    <property type="project" value="TreeGrafter"/>
</dbReference>
<comment type="subcellular location">
    <subcellularLocation>
        <location evidence="7">Cytoplasm</location>
        <location evidence="7">Nucleoid</location>
    </subcellularLocation>
</comment>
<keyword evidence="4 7" id="KW-0805">Transcription regulation</keyword>
<dbReference type="AlphaFoldDB" id="A0A1I2I9T7"/>
<feature type="domain" description="SpoVT-AbrB" evidence="8">
    <location>
        <begin position="62"/>
        <end position="108"/>
    </location>
</feature>
<sequence length="210" mass="24086">MGDSPTLKPLVQAAFCVSKGLKHSFFDVENFFVVDCGKKWYKCLFLHYIKSADIRMVQLLGEFDCKLDAKGRLMVPSNLKKQLPNVEQEGLVVNRGFEKHLVIYPKKVWEGIVEELSKLNQYEKKNREFVRFFTRGATELTLDASGRVNLPKSLMEFAGIESEVVLACQFDKIELWSKDAYDNLLDYEPEDFANLAEEVMGNKNRGEDGK</sequence>
<evidence type="ECO:0000259" key="8">
    <source>
        <dbReference type="PROSITE" id="PS51740"/>
    </source>
</evidence>
<dbReference type="InterPro" id="IPR035644">
    <property type="entry name" value="MraZ_C"/>
</dbReference>
<evidence type="ECO:0000256" key="7">
    <source>
        <dbReference type="HAMAP-Rule" id="MF_01008"/>
    </source>
</evidence>
<feature type="domain" description="SpoVT-AbrB" evidence="8">
    <location>
        <begin position="137"/>
        <end position="180"/>
    </location>
</feature>
<evidence type="ECO:0000313" key="10">
    <source>
        <dbReference type="Proteomes" id="UP000183129"/>
    </source>
</evidence>
<dbReference type="InterPro" id="IPR020603">
    <property type="entry name" value="MraZ_dom"/>
</dbReference>
<reference evidence="9 10" key="1">
    <citation type="submission" date="2016-10" db="EMBL/GenBank/DDBJ databases">
        <authorList>
            <person name="de Groot N.N."/>
        </authorList>
    </citation>
    <scope>NUCLEOTIDE SEQUENCE [LARGE SCALE GENOMIC DNA]</scope>
    <source>
        <strain evidence="9 10">ATCC 51969</strain>
    </source>
</reference>
<evidence type="ECO:0000256" key="3">
    <source>
        <dbReference type="ARBA" id="ARBA00022737"/>
    </source>
</evidence>
<dbReference type="STRING" id="34086.SAMN04488084_111105"/>
<dbReference type="PROSITE" id="PS51740">
    <property type="entry name" value="SPOVT_ABRB"/>
    <property type="match status" value="2"/>
</dbReference>
<evidence type="ECO:0000313" key="9">
    <source>
        <dbReference type="EMBL" id="SFF39099.1"/>
    </source>
</evidence>
<dbReference type="Pfam" id="PF02381">
    <property type="entry name" value="MraZ"/>
    <property type="match status" value="2"/>
</dbReference>
<comment type="similarity">
    <text evidence="7">Belongs to the MraZ family.</text>
</comment>
<evidence type="ECO:0000256" key="5">
    <source>
        <dbReference type="ARBA" id="ARBA00023125"/>
    </source>
</evidence>
<dbReference type="NCBIfam" id="TIGR00242">
    <property type="entry name" value="division/cell wall cluster transcriptional repressor MraZ"/>
    <property type="match status" value="1"/>
</dbReference>
<dbReference type="GO" id="GO:0000976">
    <property type="term" value="F:transcription cis-regulatory region binding"/>
    <property type="evidence" value="ECO:0007669"/>
    <property type="project" value="TreeGrafter"/>
</dbReference>
<dbReference type="Proteomes" id="UP000183129">
    <property type="component" value="Unassembled WGS sequence"/>
</dbReference>
<dbReference type="GO" id="GO:0005737">
    <property type="term" value="C:cytoplasm"/>
    <property type="evidence" value="ECO:0007669"/>
    <property type="project" value="UniProtKB-UniRule"/>
</dbReference>
<keyword evidence="6 7" id="KW-0804">Transcription</keyword>
<keyword evidence="3" id="KW-0677">Repeat</keyword>
<dbReference type="InterPro" id="IPR007159">
    <property type="entry name" value="SpoVT-AbrB_dom"/>
</dbReference>
<dbReference type="CDD" id="cd16320">
    <property type="entry name" value="MraZ_N"/>
    <property type="match status" value="1"/>
</dbReference>
<dbReference type="InterPro" id="IPR003444">
    <property type="entry name" value="MraZ"/>
</dbReference>
<name>A0A1I2I9T7_9SPHI</name>
<comment type="subunit">
    <text evidence="7">Forms oligomers.</text>
</comment>
<proteinExistence type="inferred from homology"/>
<dbReference type="InterPro" id="IPR038619">
    <property type="entry name" value="MraZ_sf"/>
</dbReference>
<dbReference type="CDD" id="cd16321">
    <property type="entry name" value="MraZ_C"/>
    <property type="match status" value="1"/>
</dbReference>
<dbReference type="PANTHER" id="PTHR34701">
    <property type="entry name" value="TRANSCRIPTIONAL REGULATOR MRAZ"/>
    <property type="match status" value="1"/>
</dbReference>
<dbReference type="Gene3D" id="3.40.1550.20">
    <property type="entry name" value="Transcriptional regulator MraZ domain"/>
    <property type="match status" value="1"/>
</dbReference>
<protein>
    <recommendedName>
        <fullName evidence="1 7">Transcriptional regulator MraZ</fullName>
    </recommendedName>
</protein>
<dbReference type="PANTHER" id="PTHR34701:SF1">
    <property type="entry name" value="TRANSCRIPTIONAL REGULATOR MRAZ"/>
    <property type="match status" value="1"/>
</dbReference>
<dbReference type="InterPro" id="IPR037914">
    <property type="entry name" value="SpoVT-AbrB_sf"/>
</dbReference>
<evidence type="ECO:0000256" key="4">
    <source>
        <dbReference type="ARBA" id="ARBA00023015"/>
    </source>
</evidence>
<dbReference type="GO" id="GO:0009295">
    <property type="term" value="C:nucleoid"/>
    <property type="evidence" value="ECO:0007669"/>
    <property type="project" value="UniProtKB-SubCell"/>
</dbReference>
<keyword evidence="5 7" id="KW-0238">DNA-binding</keyword>
<dbReference type="GO" id="GO:0003700">
    <property type="term" value="F:DNA-binding transcription factor activity"/>
    <property type="evidence" value="ECO:0007669"/>
    <property type="project" value="UniProtKB-UniRule"/>
</dbReference>
<dbReference type="SUPFAM" id="SSF89447">
    <property type="entry name" value="AbrB/MazE/MraZ-like"/>
    <property type="match status" value="1"/>
</dbReference>
<evidence type="ECO:0000256" key="1">
    <source>
        <dbReference type="ARBA" id="ARBA00013860"/>
    </source>
</evidence>
<evidence type="ECO:0000256" key="2">
    <source>
        <dbReference type="ARBA" id="ARBA00022490"/>
    </source>
</evidence>
<keyword evidence="2 7" id="KW-0963">Cytoplasm</keyword>
<dbReference type="InterPro" id="IPR035642">
    <property type="entry name" value="MraZ_N"/>
</dbReference>
<gene>
    <name evidence="7" type="primary">mraZ</name>
    <name evidence="9" type="ORF">SAMN03003324_03613</name>
</gene>
<accession>A0A1I2I9T7</accession>